<dbReference type="Pfam" id="PF00665">
    <property type="entry name" value="rve"/>
    <property type="match status" value="1"/>
</dbReference>
<organism evidence="2 3">
    <name type="scientific">Lithospermum erythrorhizon</name>
    <name type="common">Purple gromwell</name>
    <name type="synonym">Lithospermum officinale var. erythrorhizon</name>
    <dbReference type="NCBI Taxonomy" id="34254"/>
    <lineage>
        <taxon>Eukaryota</taxon>
        <taxon>Viridiplantae</taxon>
        <taxon>Streptophyta</taxon>
        <taxon>Embryophyta</taxon>
        <taxon>Tracheophyta</taxon>
        <taxon>Spermatophyta</taxon>
        <taxon>Magnoliopsida</taxon>
        <taxon>eudicotyledons</taxon>
        <taxon>Gunneridae</taxon>
        <taxon>Pentapetalae</taxon>
        <taxon>asterids</taxon>
        <taxon>lamiids</taxon>
        <taxon>Boraginales</taxon>
        <taxon>Boraginaceae</taxon>
        <taxon>Boraginoideae</taxon>
        <taxon>Lithospermeae</taxon>
        <taxon>Lithospermum</taxon>
    </lineage>
</organism>
<dbReference type="Proteomes" id="UP001454036">
    <property type="component" value="Unassembled WGS sequence"/>
</dbReference>
<dbReference type="EMBL" id="BAABME010012803">
    <property type="protein sequence ID" value="GAA0185534.1"/>
    <property type="molecule type" value="Genomic_DNA"/>
</dbReference>
<dbReference type="GO" id="GO:0015074">
    <property type="term" value="P:DNA integration"/>
    <property type="evidence" value="ECO:0007669"/>
    <property type="project" value="InterPro"/>
</dbReference>
<dbReference type="Gene3D" id="3.30.420.10">
    <property type="entry name" value="Ribonuclease H-like superfamily/Ribonuclease H"/>
    <property type="match status" value="1"/>
</dbReference>
<evidence type="ECO:0000259" key="1">
    <source>
        <dbReference type="PROSITE" id="PS50994"/>
    </source>
</evidence>
<dbReference type="InterPro" id="IPR052160">
    <property type="entry name" value="Gypsy_RT_Integrase-like"/>
</dbReference>
<dbReference type="PANTHER" id="PTHR47266">
    <property type="entry name" value="ENDONUCLEASE-RELATED"/>
    <property type="match status" value="1"/>
</dbReference>
<dbReference type="PROSITE" id="PS50994">
    <property type="entry name" value="INTEGRASE"/>
    <property type="match status" value="1"/>
</dbReference>
<proteinExistence type="predicted"/>
<dbReference type="SUPFAM" id="SSF53098">
    <property type="entry name" value="Ribonuclease H-like"/>
    <property type="match status" value="1"/>
</dbReference>
<accession>A0AAV3RX68</accession>
<evidence type="ECO:0000313" key="2">
    <source>
        <dbReference type="EMBL" id="GAA0185534.1"/>
    </source>
</evidence>
<evidence type="ECO:0000313" key="3">
    <source>
        <dbReference type="Proteomes" id="UP001454036"/>
    </source>
</evidence>
<dbReference type="AlphaFoldDB" id="A0AAV3RX68"/>
<name>A0AAV3RX68_LITER</name>
<dbReference type="InterPro" id="IPR012337">
    <property type="entry name" value="RNaseH-like_sf"/>
</dbReference>
<keyword evidence="3" id="KW-1185">Reference proteome</keyword>
<dbReference type="InterPro" id="IPR001584">
    <property type="entry name" value="Integrase_cat-core"/>
</dbReference>
<gene>
    <name evidence="2" type="ORF">LIER_32822</name>
</gene>
<dbReference type="InterPro" id="IPR036397">
    <property type="entry name" value="RNaseH_sf"/>
</dbReference>
<sequence length="112" mass="12826">MSDMPLINIFPDELFDIWSIDFMGPFPSSFFNKYILVCVDYVSKWVEATASQTNDAKVVISFLKKNVFARFGTPRAIISDEGKRFCNKSLDTLLSNYGFYLRGCLLNLKTKT</sequence>
<comment type="caution">
    <text evidence="2">The sequence shown here is derived from an EMBL/GenBank/DDBJ whole genome shotgun (WGS) entry which is preliminary data.</text>
</comment>
<feature type="domain" description="Integrase catalytic" evidence="1">
    <location>
        <begin position="7"/>
        <end position="112"/>
    </location>
</feature>
<dbReference type="GO" id="GO:0003676">
    <property type="term" value="F:nucleic acid binding"/>
    <property type="evidence" value="ECO:0007669"/>
    <property type="project" value="InterPro"/>
</dbReference>
<protein>
    <recommendedName>
        <fullName evidence="1">Integrase catalytic domain-containing protein</fullName>
    </recommendedName>
</protein>
<reference evidence="2 3" key="1">
    <citation type="submission" date="2024-01" db="EMBL/GenBank/DDBJ databases">
        <title>The complete chloroplast genome sequence of Lithospermum erythrorhizon: insights into the phylogenetic relationship among Boraginaceae species and the maternal lineages of purple gromwells.</title>
        <authorList>
            <person name="Okada T."/>
            <person name="Watanabe K."/>
        </authorList>
    </citation>
    <scope>NUCLEOTIDE SEQUENCE [LARGE SCALE GENOMIC DNA]</scope>
</reference>